<evidence type="ECO:0000256" key="4">
    <source>
        <dbReference type="PROSITE-ProRule" id="PRU01161"/>
    </source>
</evidence>
<evidence type="ECO:0000259" key="5">
    <source>
        <dbReference type="PROSITE" id="PS51635"/>
    </source>
</evidence>
<dbReference type="AlphaFoldDB" id="A0A4D6MYA7"/>
<evidence type="ECO:0000256" key="3">
    <source>
        <dbReference type="ARBA" id="ARBA00023098"/>
    </source>
</evidence>
<dbReference type="EMBL" id="CP039352">
    <property type="protein sequence ID" value="QCE04857.1"/>
    <property type="molecule type" value="Genomic_DNA"/>
</dbReference>
<dbReference type="SUPFAM" id="SSF52151">
    <property type="entry name" value="FabD/lysophospholipase-like"/>
    <property type="match status" value="1"/>
</dbReference>
<protein>
    <submittedName>
        <fullName evidence="6">Acyl transferase/acyl hydrolase/lysophospholipase</fullName>
    </submittedName>
</protein>
<evidence type="ECO:0000256" key="1">
    <source>
        <dbReference type="ARBA" id="ARBA00010240"/>
    </source>
</evidence>
<organism evidence="6 7">
    <name type="scientific">Vigna unguiculata</name>
    <name type="common">Cowpea</name>
    <dbReference type="NCBI Taxonomy" id="3917"/>
    <lineage>
        <taxon>Eukaryota</taxon>
        <taxon>Viridiplantae</taxon>
        <taxon>Streptophyta</taxon>
        <taxon>Embryophyta</taxon>
        <taxon>Tracheophyta</taxon>
        <taxon>Spermatophyta</taxon>
        <taxon>Magnoliopsida</taxon>
        <taxon>eudicotyledons</taxon>
        <taxon>Gunneridae</taxon>
        <taxon>Pentapetalae</taxon>
        <taxon>rosids</taxon>
        <taxon>fabids</taxon>
        <taxon>Fabales</taxon>
        <taxon>Fabaceae</taxon>
        <taxon>Papilionoideae</taxon>
        <taxon>50 kb inversion clade</taxon>
        <taxon>NPAAA clade</taxon>
        <taxon>indigoferoid/millettioid clade</taxon>
        <taxon>Phaseoleae</taxon>
        <taxon>Vigna</taxon>
    </lineage>
</organism>
<dbReference type="GO" id="GO:0016740">
    <property type="term" value="F:transferase activity"/>
    <property type="evidence" value="ECO:0007669"/>
    <property type="project" value="UniProtKB-KW"/>
</dbReference>
<keyword evidence="2" id="KW-0442">Lipid degradation</keyword>
<evidence type="ECO:0000256" key="2">
    <source>
        <dbReference type="ARBA" id="ARBA00022963"/>
    </source>
</evidence>
<gene>
    <name evidence="6" type="ORF">DEO72_LG8g2898</name>
</gene>
<dbReference type="GO" id="GO:0016042">
    <property type="term" value="P:lipid catabolic process"/>
    <property type="evidence" value="ECO:0007669"/>
    <property type="project" value="UniProtKB-KW"/>
</dbReference>
<dbReference type="InterPro" id="IPR016035">
    <property type="entry name" value="Acyl_Trfase/lysoPLipase"/>
</dbReference>
<keyword evidence="6" id="KW-0378">Hydrolase</keyword>
<dbReference type="PANTHER" id="PTHR32176">
    <property type="entry name" value="XYLOSE ISOMERASE"/>
    <property type="match status" value="1"/>
</dbReference>
<sequence>MKQPTCRPGNGPQFDGKFLHDITRELLKDTRLSQTLTNVVIPTFDIKTQKPVIFSNYKLEKYPYFNALMSDISISASAAPTLLPPYYFENDGVDFNLISGADLSMISNDLVNGNPTRATVSEVLRHNKYSKIVVLSLGTGTPETQQIFNVEMAATWNSQTWLIPLIIFLDRATTSMNEYYHVPNDKTTILEYLLGRSTSLTVPNDKTTILEYLLGRSTSLTVPNDKTTILEYLLGRSTSLTVSEVLRHNKYSKIVVLSMGTGTPETQQIFNVEMAATWNSQTWLIPLIIFLDRATTSMNEYYHGSLFRKPTINYLRIQEYELDPDLTDMINVAKENMEGLEETGKELLEEKVKKINLNTFCVEEGVGTNAEALDRLADILYGERQHRLKQKSMEKGGRPFLRVPSDKSEVKWAFLKNKVM</sequence>
<dbReference type="Gene3D" id="3.40.1090.10">
    <property type="entry name" value="Cytosolic phospholipase A2 catalytic domain"/>
    <property type="match status" value="2"/>
</dbReference>
<dbReference type="InterPro" id="IPR002641">
    <property type="entry name" value="PNPLA_dom"/>
</dbReference>
<dbReference type="PANTHER" id="PTHR32176:SF33">
    <property type="entry name" value="PATATIN"/>
    <property type="match status" value="1"/>
</dbReference>
<comment type="caution">
    <text evidence="4">Lacks conserved residue(s) required for the propagation of feature annotation.</text>
</comment>
<dbReference type="GO" id="GO:0004620">
    <property type="term" value="F:phospholipase activity"/>
    <property type="evidence" value="ECO:0007669"/>
    <property type="project" value="TreeGrafter"/>
</dbReference>
<keyword evidence="7" id="KW-1185">Reference proteome</keyword>
<proteinExistence type="inferred from homology"/>
<keyword evidence="3" id="KW-0443">Lipid metabolism</keyword>
<evidence type="ECO:0000313" key="6">
    <source>
        <dbReference type="EMBL" id="QCE04857.1"/>
    </source>
</evidence>
<dbReference type="Proteomes" id="UP000501690">
    <property type="component" value="Linkage Group LG8"/>
</dbReference>
<reference evidence="6 7" key="1">
    <citation type="submission" date="2019-04" db="EMBL/GenBank/DDBJ databases">
        <title>An improved genome assembly and genetic linkage map for asparagus bean, Vigna unguiculata ssp. sesquipedialis.</title>
        <authorList>
            <person name="Xia Q."/>
            <person name="Zhang R."/>
            <person name="Dong Y."/>
        </authorList>
    </citation>
    <scope>NUCLEOTIDE SEQUENCE [LARGE SCALE GENOMIC DNA]</scope>
    <source>
        <tissue evidence="6">Leaf</tissue>
    </source>
</reference>
<dbReference type="PROSITE" id="PS51635">
    <property type="entry name" value="PNPLA"/>
    <property type="match status" value="1"/>
</dbReference>
<keyword evidence="6" id="KW-0808">Transferase</keyword>
<dbReference type="GO" id="GO:0047372">
    <property type="term" value="F:monoacylglycerol lipase activity"/>
    <property type="evidence" value="ECO:0007669"/>
    <property type="project" value="TreeGrafter"/>
</dbReference>
<feature type="domain" description="PNPLA" evidence="5">
    <location>
        <begin position="1"/>
        <end position="112"/>
    </location>
</feature>
<accession>A0A4D6MYA7</accession>
<name>A0A4D6MYA7_VIGUN</name>
<comment type="similarity">
    <text evidence="1">Belongs to the patatin family.</text>
</comment>
<evidence type="ECO:0000313" key="7">
    <source>
        <dbReference type="Proteomes" id="UP000501690"/>
    </source>
</evidence>